<dbReference type="GO" id="GO:0016787">
    <property type="term" value="F:hydrolase activity"/>
    <property type="evidence" value="ECO:0007669"/>
    <property type="project" value="UniProtKB-KW"/>
</dbReference>
<dbReference type="EMBL" id="ML978191">
    <property type="protein sequence ID" value="KAF2030302.1"/>
    <property type="molecule type" value="Genomic_DNA"/>
</dbReference>
<proteinExistence type="predicted"/>
<organism evidence="3 4">
    <name type="scientific">Setomelanomma holmii</name>
    <dbReference type="NCBI Taxonomy" id="210430"/>
    <lineage>
        <taxon>Eukaryota</taxon>
        <taxon>Fungi</taxon>
        <taxon>Dikarya</taxon>
        <taxon>Ascomycota</taxon>
        <taxon>Pezizomycotina</taxon>
        <taxon>Dothideomycetes</taxon>
        <taxon>Pleosporomycetidae</taxon>
        <taxon>Pleosporales</taxon>
        <taxon>Pleosporineae</taxon>
        <taxon>Phaeosphaeriaceae</taxon>
        <taxon>Setomelanomma</taxon>
    </lineage>
</organism>
<protein>
    <submittedName>
        <fullName evidence="3">Alpha/beta-hydrolase</fullName>
    </submittedName>
</protein>
<dbReference type="InterPro" id="IPR000073">
    <property type="entry name" value="AB_hydrolase_1"/>
</dbReference>
<evidence type="ECO:0000256" key="1">
    <source>
        <dbReference type="ARBA" id="ARBA00022801"/>
    </source>
</evidence>
<dbReference type="SUPFAM" id="SSF53474">
    <property type="entry name" value="alpha/beta-Hydrolases"/>
    <property type="match status" value="1"/>
</dbReference>
<dbReference type="PANTHER" id="PTHR48081">
    <property type="entry name" value="AB HYDROLASE SUPERFAMILY PROTEIN C4A8.06C"/>
    <property type="match status" value="1"/>
</dbReference>
<evidence type="ECO:0000259" key="2">
    <source>
        <dbReference type="Pfam" id="PF07859"/>
    </source>
</evidence>
<dbReference type="Proteomes" id="UP000799777">
    <property type="component" value="Unassembled WGS sequence"/>
</dbReference>
<sequence>QSTGTAAFPDWFSAYFVPFLHWNKAIAVLPNYRLVPEHTGDDILEDIADFYTWFHESLPTYLASKEPTIELDFSKVLVSGESAGGWCALQSTLSQPESTFKACLIQYPVVNAFPVSPDHLPFGFPIPPKEELDELIAAIKPGTVLTSVTPPARNDVSMMLRAHGRWDEVFGVGKHLMPDTRVEDAKFLAPTYIIHGGDDTIVPVKWTRAFVEKTKKVLPEAQITLVTQPGEHGFDKEMYEENETWLWELLNKVERDWLA</sequence>
<dbReference type="Gene3D" id="3.40.50.1820">
    <property type="entry name" value="alpha/beta hydrolase"/>
    <property type="match status" value="1"/>
</dbReference>
<keyword evidence="1" id="KW-0378">Hydrolase</keyword>
<comment type="caution">
    <text evidence="3">The sequence shown here is derived from an EMBL/GenBank/DDBJ whole genome shotgun (WGS) entry which is preliminary data.</text>
</comment>
<dbReference type="OrthoDB" id="19653at2759"/>
<dbReference type="Pfam" id="PF07859">
    <property type="entry name" value="Abhydrolase_3"/>
    <property type="match status" value="1"/>
</dbReference>
<evidence type="ECO:0000313" key="3">
    <source>
        <dbReference type="EMBL" id="KAF2030302.1"/>
    </source>
</evidence>
<feature type="domain" description="Alpha/beta hydrolase fold-3" evidence="2">
    <location>
        <begin position="24"/>
        <end position="112"/>
    </location>
</feature>
<feature type="non-terminal residue" evidence="3">
    <location>
        <position position="1"/>
    </location>
</feature>
<accession>A0A9P4LN36</accession>
<keyword evidence="4" id="KW-1185">Reference proteome</keyword>
<dbReference type="AlphaFoldDB" id="A0A9P4LN36"/>
<name>A0A9P4LN36_9PLEO</name>
<gene>
    <name evidence="3" type="ORF">EK21DRAFT_65880</name>
</gene>
<dbReference type="InterPro" id="IPR013094">
    <property type="entry name" value="AB_hydrolase_3"/>
</dbReference>
<dbReference type="InterPro" id="IPR050300">
    <property type="entry name" value="GDXG_lipolytic_enzyme"/>
</dbReference>
<dbReference type="PANTHER" id="PTHR48081:SF3">
    <property type="entry name" value="ALPHA_BETA HYDROLASE FOLD-3 DOMAIN-CONTAINING PROTEIN"/>
    <property type="match status" value="1"/>
</dbReference>
<dbReference type="InterPro" id="IPR029058">
    <property type="entry name" value="AB_hydrolase_fold"/>
</dbReference>
<evidence type="ECO:0000313" key="4">
    <source>
        <dbReference type="Proteomes" id="UP000799777"/>
    </source>
</evidence>
<dbReference type="PRINTS" id="PR00111">
    <property type="entry name" value="ABHYDROLASE"/>
</dbReference>
<reference evidence="3" key="1">
    <citation type="journal article" date="2020" name="Stud. Mycol.">
        <title>101 Dothideomycetes genomes: a test case for predicting lifestyles and emergence of pathogens.</title>
        <authorList>
            <person name="Haridas S."/>
            <person name="Albert R."/>
            <person name="Binder M."/>
            <person name="Bloem J."/>
            <person name="Labutti K."/>
            <person name="Salamov A."/>
            <person name="Andreopoulos B."/>
            <person name="Baker S."/>
            <person name="Barry K."/>
            <person name="Bills G."/>
            <person name="Bluhm B."/>
            <person name="Cannon C."/>
            <person name="Castanera R."/>
            <person name="Culley D."/>
            <person name="Daum C."/>
            <person name="Ezra D."/>
            <person name="Gonzalez J."/>
            <person name="Henrissat B."/>
            <person name="Kuo A."/>
            <person name="Liang C."/>
            <person name="Lipzen A."/>
            <person name="Lutzoni F."/>
            <person name="Magnuson J."/>
            <person name="Mondo S."/>
            <person name="Nolan M."/>
            <person name="Ohm R."/>
            <person name="Pangilinan J."/>
            <person name="Park H.-J."/>
            <person name="Ramirez L."/>
            <person name="Alfaro M."/>
            <person name="Sun H."/>
            <person name="Tritt A."/>
            <person name="Yoshinaga Y."/>
            <person name="Zwiers L.-H."/>
            <person name="Turgeon B."/>
            <person name="Goodwin S."/>
            <person name="Spatafora J."/>
            <person name="Crous P."/>
            <person name="Grigoriev I."/>
        </authorList>
    </citation>
    <scope>NUCLEOTIDE SEQUENCE</scope>
    <source>
        <strain evidence="3">CBS 110217</strain>
    </source>
</reference>